<protein>
    <submittedName>
        <fullName evidence="1">Uncharacterized protein</fullName>
    </submittedName>
</protein>
<reference evidence="1" key="1">
    <citation type="submission" date="2020-11" db="EMBL/GenBank/DDBJ databases">
        <authorList>
            <consortium name="DOE Joint Genome Institute"/>
            <person name="Ahrendt S."/>
            <person name="Riley R."/>
            <person name="Andreopoulos W."/>
            <person name="LaButti K."/>
            <person name="Pangilinan J."/>
            <person name="Ruiz-duenas F.J."/>
            <person name="Barrasa J.M."/>
            <person name="Sanchez-Garcia M."/>
            <person name="Camarero S."/>
            <person name="Miyauchi S."/>
            <person name="Serrano A."/>
            <person name="Linde D."/>
            <person name="Babiker R."/>
            <person name="Drula E."/>
            <person name="Ayuso-Fernandez I."/>
            <person name="Pacheco R."/>
            <person name="Padilla G."/>
            <person name="Ferreira P."/>
            <person name="Barriuso J."/>
            <person name="Kellner H."/>
            <person name="Castanera R."/>
            <person name="Alfaro M."/>
            <person name="Ramirez L."/>
            <person name="Pisabarro A.G."/>
            <person name="Kuo A."/>
            <person name="Tritt A."/>
            <person name="Lipzen A."/>
            <person name="He G."/>
            <person name="Yan M."/>
            <person name="Ng V."/>
            <person name="Cullen D."/>
            <person name="Martin F."/>
            <person name="Rosso M.-N."/>
            <person name="Henrissat B."/>
            <person name="Hibbett D."/>
            <person name="Martinez A.T."/>
            <person name="Grigoriev I.V."/>
        </authorList>
    </citation>
    <scope>NUCLEOTIDE SEQUENCE</scope>
    <source>
        <strain evidence="1">AH 44721</strain>
    </source>
</reference>
<feature type="non-terminal residue" evidence="1">
    <location>
        <position position="1"/>
    </location>
</feature>
<proteinExistence type="predicted"/>
<name>A0A9P5NIC6_GYMJU</name>
<dbReference type="AlphaFoldDB" id="A0A9P5NIC6"/>
<organism evidence="1 2">
    <name type="scientific">Gymnopilus junonius</name>
    <name type="common">Spectacular rustgill mushroom</name>
    <name type="synonym">Gymnopilus spectabilis subsp. junonius</name>
    <dbReference type="NCBI Taxonomy" id="109634"/>
    <lineage>
        <taxon>Eukaryota</taxon>
        <taxon>Fungi</taxon>
        <taxon>Dikarya</taxon>
        <taxon>Basidiomycota</taxon>
        <taxon>Agaricomycotina</taxon>
        <taxon>Agaricomycetes</taxon>
        <taxon>Agaricomycetidae</taxon>
        <taxon>Agaricales</taxon>
        <taxon>Agaricineae</taxon>
        <taxon>Hymenogastraceae</taxon>
        <taxon>Gymnopilus</taxon>
    </lineage>
</organism>
<dbReference type="Proteomes" id="UP000724874">
    <property type="component" value="Unassembled WGS sequence"/>
</dbReference>
<dbReference type="EMBL" id="JADNYJ010000062">
    <property type="protein sequence ID" value="KAF8894992.1"/>
    <property type="molecule type" value="Genomic_DNA"/>
</dbReference>
<keyword evidence="2" id="KW-1185">Reference proteome</keyword>
<evidence type="ECO:0000313" key="1">
    <source>
        <dbReference type="EMBL" id="KAF8894992.1"/>
    </source>
</evidence>
<dbReference type="OrthoDB" id="541375at2759"/>
<gene>
    <name evidence="1" type="ORF">CPB84DRAFT_1837155</name>
</gene>
<evidence type="ECO:0000313" key="2">
    <source>
        <dbReference type="Proteomes" id="UP000724874"/>
    </source>
</evidence>
<sequence length="111" mass="12795">MDRFERPEIRWFRLSDSFFLYLQSPSGNMPFSPPYPPYDPTDKSGFSYDTVVKRWPIILTGVVDTLYKASHNLSLQVSAASDADKEDLKKRIEEGKGIIEKVGKLKYEMGR</sequence>
<dbReference type="Gene3D" id="1.20.930.60">
    <property type="match status" value="1"/>
</dbReference>
<comment type="caution">
    <text evidence="1">The sequence shown here is derived from an EMBL/GenBank/DDBJ whole genome shotgun (WGS) entry which is preliminary data.</text>
</comment>
<accession>A0A9P5NIC6</accession>